<comment type="caution">
    <text evidence="1">The sequence shown here is derived from an EMBL/GenBank/DDBJ whole genome shotgun (WGS) entry which is preliminary data.</text>
</comment>
<evidence type="ECO:0000313" key="2">
    <source>
        <dbReference type="Proteomes" id="UP000729402"/>
    </source>
</evidence>
<gene>
    <name evidence="1" type="ORF">GUJ93_ZPchr0008g11612</name>
</gene>
<dbReference type="Proteomes" id="UP000729402">
    <property type="component" value="Unassembled WGS sequence"/>
</dbReference>
<reference evidence="1" key="1">
    <citation type="journal article" date="2021" name="bioRxiv">
        <title>Whole Genome Assembly and Annotation of Northern Wild Rice, Zizania palustris L., Supports a Whole Genome Duplication in the Zizania Genus.</title>
        <authorList>
            <person name="Haas M."/>
            <person name="Kono T."/>
            <person name="Macchietto M."/>
            <person name="Millas R."/>
            <person name="McGilp L."/>
            <person name="Shao M."/>
            <person name="Duquette J."/>
            <person name="Hirsch C.N."/>
            <person name="Kimball J."/>
        </authorList>
    </citation>
    <scope>NUCLEOTIDE SEQUENCE</scope>
    <source>
        <tissue evidence="1">Fresh leaf tissue</tissue>
    </source>
</reference>
<dbReference type="AlphaFoldDB" id="A0A8J5V1G3"/>
<name>A0A8J5V1G3_ZIZPA</name>
<dbReference type="EMBL" id="JAAALK010000290">
    <property type="protein sequence ID" value="KAG8046335.1"/>
    <property type="molecule type" value="Genomic_DNA"/>
</dbReference>
<evidence type="ECO:0000313" key="1">
    <source>
        <dbReference type="EMBL" id="KAG8046335.1"/>
    </source>
</evidence>
<sequence>MGPVIEREEWALTPLACPLLSAASLAAVLLLPYFSPPSHAAGAVSSSPSPFYVGSTPFLRFRRSFLFVFFARIRGGGDPFRVRGG</sequence>
<protein>
    <submittedName>
        <fullName evidence="1">Uncharacterized protein</fullName>
    </submittedName>
</protein>
<reference evidence="1" key="2">
    <citation type="submission" date="2021-02" db="EMBL/GenBank/DDBJ databases">
        <authorList>
            <person name="Kimball J.A."/>
            <person name="Haas M.W."/>
            <person name="Macchietto M."/>
            <person name="Kono T."/>
            <person name="Duquette J."/>
            <person name="Shao M."/>
        </authorList>
    </citation>
    <scope>NUCLEOTIDE SEQUENCE</scope>
    <source>
        <tissue evidence="1">Fresh leaf tissue</tissue>
    </source>
</reference>
<proteinExistence type="predicted"/>
<accession>A0A8J5V1G3</accession>
<organism evidence="1 2">
    <name type="scientific">Zizania palustris</name>
    <name type="common">Northern wild rice</name>
    <dbReference type="NCBI Taxonomy" id="103762"/>
    <lineage>
        <taxon>Eukaryota</taxon>
        <taxon>Viridiplantae</taxon>
        <taxon>Streptophyta</taxon>
        <taxon>Embryophyta</taxon>
        <taxon>Tracheophyta</taxon>
        <taxon>Spermatophyta</taxon>
        <taxon>Magnoliopsida</taxon>
        <taxon>Liliopsida</taxon>
        <taxon>Poales</taxon>
        <taxon>Poaceae</taxon>
        <taxon>BOP clade</taxon>
        <taxon>Oryzoideae</taxon>
        <taxon>Oryzeae</taxon>
        <taxon>Zizaniinae</taxon>
        <taxon>Zizania</taxon>
    </lineage>
</organism>
<keyword evidence="2" id="KW-1185">Reference proteome</keyword>